<dbReference type="Proteomes" id="UP000008181">
    <property type="component" value="Chromosome 6"/>
</dbReference>
<reference evidence="2 3" key="1">
    <citation type="journal article" date="2011" name="Nat. Biotechnol.">
        <title>Comparative genomic analysis of the thermophilic biomass-degrading fungi Myceliophthora thermophila and Thielavia terrestris.</title>
        <authorList>
            <person name="Berka R.M."/>
            <person name="Grigoriev I.V."/>
            <person name="Otillar R."/>
            <person name="Salamov A."/>
            <person name="Grimwood J."/>
            <person name="Reid I."/>
            <person name="Ishmael N."/>
            <person name="John T."/>
            <person name="Darmond C."/>
            <person name="Moisan M.-C."/>
            <person name="Henrissat B."/>
            <person name="Coutinho P.M."/>
            <person name="Lombard V."/>
            <person name="Natvig D.O."/>
            <person name="Lindquist E."/>
            <person name="Schmutz J."/>
            <person name="Lucas S."/>
            <person name="Harris P."/>
            <person name="Powlowski J."/>
            <person name="Bellemare A."/>
            <person name="Taylor D."/>
            <person name="Butler G."/>
            <person name="de Vries R.P."/>
            <person name="Allijn I.E."/>
            <person name="van den Brink J."/>
            <person name="Ushinsky S."/>
            <person name="Storms R."/>
            <person name="Powell A.J."/>
            <person name="Paulsen I.T."/>
            <person name="Elbourne L.D.H."/>
            <person name="Baker S.E."/>
            <person name="Magnuson J."/>
            <person name="LaBoissiere S."/>
            <person name="Clutterbuck A.J."/>
            <person name="Martinez D."/>
            <person name="Wogulis M."/>
            <person name="de Leon A.L."/>
            <person name="Rey M.W."/>
            <person name="Tsang A."/>
        </authorList>
    </citation>
    <scope>NUCLEOTIDE SEQUENCE [LARGE SCALE GENOMIC DNA]</scope>
    <source>
        <strain evidence="3">ATCC 38088 / NRRL 8126</strain>
    </source>
</reference>
<keyword evidence="3" id="KW-1185">Reference proteome</keyword>
<dbReference type="GeneID" id="11522175"/>
<evidence type="ECO:0000313" key="3">
    <source>
        <dbReference type="Proteomes" id="UP000008181"/>
    </source>
</evidence>
<evidence type="ECO:0000313" key="2">
    <source>
        <dbReference type="EMBL" id="AEO71954.1"/>
    </source>
</evidence>
<proteinExistence type="predicted"/>
<organism evidence="2 3">
    <name type="scientific">Thermothielavioides terrestris (strain ATCC 38088 / NRRL 8126)</name>
    <name type="common">Thielavia terrestris</name>
    <dbReference type="NCBI Taxonomy" id="578455"/>
    <lineage>
        <taxon>Eukaryota</taxon>
        <taxon>Fungi</taxon>
        <taxon>Dikarya</taxon>
        <taxon>Ascomycota</taxon>
        <taxon>Pezizomycotina</taxon>
        <taxon>Sordariomycetes</taxon>
        <taxon>Sordariomycetidae</taxon>
        <taxon>Sordariales</taxon>
        <taxon>Chaetomiaceae</taxon>
        <taxon>Thermothielavioides</taxon>
        <taxon>Thermothielavioides terrestris</taxon>
    </lineage>
</organism>
<dbReference type="AlphaFoldDB" id="G2RGW9"/>
<accession>G2RGW9</accession>
<dbReference type="EMBL" id="CP003014">
    <property type="protein sequence ID" value="AEO71954.1"/>
    <property type="molecule type" value="Genomic_DNA"/>
</dbReference>
<evidence type="ECO:0000256" key="1">
    <source>
        <dbReference type="SAM" id="MobiDB-lite"/>
    </source>
</evidence>
<dbReference type="KEGG" id="ttt:THITE_2093455"/>
<dbReference type="HOGENOM" id="CLU_2098518_0_0_1"/>
<feature type="region of interest" description="Disordered" evidence="1">
    <location>
        <begin position="80"/>
        <end position="116"/>
    </location>
</feature>
<name>G2RGW9_THETT</name>
<sequence>MVGESHGGVEGSFSMVDLIIIISKGLYKKRNKAPLTSPATPFSHVSHKPRPLGSYTVRFTFSPLSSVTLSPSAALSPDSFFSHASPPLPPPAPAPSTTAELGRPLSTAIVRSSSRS</sequence>
<protein>
    <submittedName>
        <fullName evidence="2">Uncharacterized protein</fullName>
    </submittedName>
</protein>
<dbReference type="RefSeq" id="XP_003658290.1">
    <property type="nucleotide sequence ID" value="XM_003658242.1"/>
</dbReference>
<gene>
    <name evidence="2" type="ORF">THITE_2093455</name>
</gene>